<name>A0A6J7WAC7_9CAUD</name>
<accession>A0A6J7WAC7</accession>
<organism evidence="1">
    <name type="scientific">uncultured Caudovirales phage</name>
    <dbReference type="NCBI Taxonomy" id="2100421"/>
    <lineage>
        <taxon>Viruses</taxon>
        <taxon>Duplodnaviria</taxon>
        <taxon>Heunggongvirae</taxon>
        <taxon>Uroviricota</taxon>
        <taxon>Caudoviricetes</taxon>
        <taxon>Peduoviridae</taxon>
        <taxon>Maltschvirus</taxon>
        <taxon>Maltschvirus maltsch</taxon>
    </lineage>
</organism>
<gene>
    <name evidence="1" type="ORF">UFOVP157_24</name>
</gene>
<evidence type="ECO:0000313" key="1">
    <source>
        <dbReference type="EMBL" id="CAB5178667.1"/>
    </source>
</evidence>
<sequence length="135" mass="15871">MKEKELSVAIGLSRDMLSEIRDSYEQGVHWNRIPNNRPEQLWEVSWTPEGIKLLKKNIGFQEPEEIKIPEKKKGKVVRKYNNPRVIGVVLDGEPDKEHNVLCRDSSKFLPHMPVDVRWDGARWCIVRHPRFVGKY</sequence>
<reference evidence="1" key="1">
    <citation type="submission" date="2020-05" db="EMBL/GenBank/DDBJ databases">
        <authorList>
            <person name="Chiriac C."/>
            <person name="Salcher M."/>
            <person name="Ghai R."/>
            <person name="Kavagutti S V."/>
        </authorList>
    </citation>
    <scope>NUCLEOTIDE SEQUENCE</scope>
</reference>
<dbReference type="EMBL" id="LR798206">
    <property type="protein sequence ID" value="CAB5178667.1"/>
    <property type="molecule type" value="Genomic_DNA"/>
</dbReference>
<protein>
    <submittedName>
        <fullName evidence="1">Uncharacterized protein</fullName>
    </submittedName>
</protein>
<proteinExistence type="predicted"/>